<protein>
    <submittedName>
        <fullName evidence="5">GNAT family N-acetyltransferase</fullName>
    </submittedName>
</protein>
<evidence type="ECO:0000256" key="1">
    <source>
        <dbReference type="ARBA" id="ARBA00008694"/>
    </source>
</evidence>
<evidence type="ECO:0000256" key="3">
    <source>
        <dbReference type="ARBA" id="ARBA00023315"/>
    </source>
</evidence>
<dbReference type="PANTHER" id="PTHR10545">
    <property type="entry name" value="DIAMINE N-ACETYLTRANSFERASE"/>
    <property type="match status" value="1"/>
</dbReference>
<keyword evidence="6" id="KW-1185">Reference proteome</keyword>
<accession>A0A4Q6XM07</accession>
<name>A0A4Q6XM07_9SPHN</name>
<reference evidence="5 6" key="1">
    <citation type="submission" date="2019-02" db="EMBL/GenBank/DDBJ databases">
        <authorList>
            <person name="Li Y."/>
        </authorList>
    </citation>
    <scope>NUCLEOTIDE SEQUENCE [LARGE SCALE GENOMIC DNA]</scope>
    <source>
        <strain evidence="5 6">3-7</strain>
    </source>
</reference>
<dbReference type="InterPro" id="IPR016181">
    <property type="entry name" value="Acyl_CoA_acyltransferase"/>
</dbReference>
<dbReference type="Proteomes" id="UP000292085">
    <property type="component" value="Unassembled WGS sequence"/>
</dbReference>
<dbReference type="OrthoDB" id="9805924at2"/>
<dbReference type="EMBL" id="SGIS01000036">
    <property type="protein sequence ID" value="RZF61180.1"/>
    <property type="molecule type" value="Genomic_DNA"/>
</dbReference>
<dbReference type="FunFam" id="3.40.630.30:FF:000064">
    <property type="entry name" value="GNAT family acetyltransferase"/>
    <property type="match status" value="1"/>
</dbReference>
<dbReference type="Pfam" id="PF00583">
    <property type="entry name" value="Acetyltransf_1"/>
    <property type="match status" value="1"/>
</dbReference>
<dbReference type="InterPro" id="IPR051016">
    <property type="entry name" value="Diverse_Substrate_AcTransf"/>
</dbReference>
<evidence type="ECO:0000313" key="5">
    <source>
        <dbReference type="EMBL" id="RZF61180.1"/>
    </source>
</evidence>
<dbReference type="GO" id="GO:0008080">
    <property type="term" value="F:N-acetyltransferase activity"/>
    <property type="evidence" value="ECO:0007669"/>
    <property type="project" value="TreeGrafter"/>
</dbReference>
<comment type="similarity">
    <text evidence="1">Belongs to the acetyltransferase family.</text>
</comment>
<organism evidence="5 6">
    <name type="scientific">Sphingomonas populi</name>
    <dbReference type="NCBI Taxonomy" id="2484750"/>
    <lineage>
        <taxon>Bacteria</taxon>
        <taxon>Pseudomonadati</taxon>
        <taxon>Pseudomonadota</taxon>
        <taxon>Alphaproteobacteria</taxon>
        <taxon>Sphingomonadales</taxon>
        <taxon>Sphingomonadaceae</taxon>
        <taxon>Sphingomonas</taxon>
    </lineage>
</organism>
<dbReference type="AlphaFoldDB" id="A0A4Q6XM07"/>
<dbReference type="CDD" id="cd04301">
    <property type="entry name" value="NAT_SF"/>
    <property type="match status" value="1"/>
</dbReference>
<feature type="domain" description="N-acetyltransferase" evidence="4">
    <location>
        <begin position="3"/>
        <end position="158"/>
    </location>
</feature>
<comment type="caution">
    <text evidence="5">The sequence shown here is derived from an EMBL/GenBank/DDBJ whole genome shotgun (WGS) entry which is preliminary data.</text>
</comment>
<keyword evidence="2 5" id="KW-0808">Transferase</keyword>
<evidence type="ECO:0000259" key="4">
    <source>
        <dbReference type="PROSITE" id="PS51186"/>
    </source>
</evidence>
<dbReference type="RefSeq" id="WP_130159685.1">
    <property type="nucleotide sequence ID" value="NZ_SGIS01000036.1"/>
</dbReference>
<keyword evidence="3" id="KW-0012">Acyltransferase</keyword>
<dbReference type="Gene3D" id="3.40.630.30">
    <property type="match status" value="1"/>
</dbReference>
<evidence type="ECO:0000256" key="2">
    <source>
        <dbReference type="ARBA" id="ARBA00022679"/>
    </source>
</evidence>
<sequence length="159" mass="17386">MTVTIRFARPDDVPTILGFVRELAAFEKEPEAVVATEALLHEALFGAHPAAEALIAEIDGVRVGMAVFYHTFSTWTGVRGIWLDDLYITPDARGAGAGSALLRELAGVAVDRGCARFEWWVLDWNTPAVELYRRIGAEAMEEWTVQRVSGGALTKLAGR</sequence>
<dbReference type="SUPFAM" id="SSF55729">
    <property type="entry name" value="Acyl-CoA N-acyltransferases (Nat)"/>
    <property type="match status" value="1"/>
</dbReference>
<gene>
    <name evidence="5" type="ORF">EWE75_19010</name>
</gene>
<dbReference type="PANTHER" id="PTHR10545:SF29">
    <property type="entry name" value="GH14572P-RELATED"/>
    <property type="match status" value="1"/>
</dbReference>
<dbReference type="InterPro" id="IPR000182">
    <property type="entry name" value="GNAT_dom"/>
</dbReference>
<proteinExistence type="inferred from homology"/>
<dbReference type="PROSITE" id="PS51186">
    <property type="entry name" value="GNAT"/>
    <property type="match status" value="1"/>
</dbReference>
<evidence type="ECO:0000313" key="6">
    <source>
        <dbReference type="Proteomes" id="UP000292085"/>
    </source>
</evidence>